<comment type="caution">
    <text evidence="2">The sequence shown here is derived from an EMBL/GenBank/DDBJ whole genome shotgun (WGS) entry which is preliminary data.</text>
</comment>
<proteinExistence type="predicted"/>
<keyword evidence="1" id="KW-1133">Transmembrane helix</keyword>
<evidence type="ECO:0000256" key="1">
    <source>
        <dbReference type="SAM" id="Phobius"/>
    </source>
</evidence>
<feature type="transmembrane region" description="Helical" evidence="1">
    <location>
        <begin position="199"/>
        <end position="219"/>
    </location>
</feature>
<dbReference type="RefSeq" id="WP_170035296.1">
    <property type="nucleotide sequence ID" value="NZ_JABDTL010000001.1"/>
</dbReference>
<feature type="transmembrane region" description="Helical" evidence="1">
    <location>
        <begin position="154"/>
        <end position="179"/>
    </location>
</feature>
<dbReference type="Pfam" id="PF02405">
    <property type="entry name" value="MlaE"/>
    <property type="match status" value="1"/>
</dbReference>
<dbReference type="EMBL" id="JACHIA010000011">
    <property type="protein sequence ID" value="MBB6071842.1"/>
    <property type="molecule type" value="Genomic_DNA"/>
</dbReference>
<gene>
    <name evidence="2" type="ORF">HNQ61_003502</name>
</gene>
<sequence length="260" mass="28044">MNWITPFEAVGRGTIGVLSDFGRFSRFIAQTGQALWDVRTWLSLTAGQMRKLGVNSLPIALFLSAFTGIVLALQASYTFTGAIPLYFVGTLVGKTMMLELGPVLTGLAMSGRVGANIAAELGTMRVSEQIDALETMAYNPHSYLVLPRVIAGTLMVPIIVTFSNVIGIACGWVTAMQMLDMSSQQFVLGLRLFFDPFDITYYLIKSVSFGFVITILGCYQGFYTEGGAEGVGVATTRAVVLASVMILVLDAFWAATLLQT</sequence>
<reference evidence="2 3" key="1">
    <citation type="submission" date="2020-08" db="EMBL/GenBank/DDBJ databases">
        <title>Genomic Encyclopedia of Type Strains, Phase IV (KMG-IV): sequencing the most valuable type-strain genomes for metagenomic binning, comparative biology and taxonomic classification.</title>
        <authorList>
            <person name="Goeker M."/>
        </authorList>
    </citation>
    <scope>NUCLEOTIDE SEQUENCE [LARGE SCALE GENOMIC DNA]</scope>
    <source>
        <strain evidence="2 3">DSM 29007</strain>
    </source>
</reference>
<dbReference type="PANTHER" id="PTHR30188">
    <property type="entry name" value="ABC TRANSPORTER PERMEASE PROTEIN-RELATED"/>
    <property type="match status" value="1"/>
</dbReference>
<protein>
    <submittedName>
        <fullName evidence="2">Phospholipid/cholesterol/gamma-HCH transport system permease protein</fullName>
    </submittedName>
</protein>
<dbReference type="GO" id="GO:0043190">
    <property type="term" value="C:ATP-binding cassette (ABC) transporter complex"/>
    <property type="evidence" value="ECO:0007669"/>
    <property type="project" value="InterPro"/>
</dbReference>
<organism evidence="2 3">
    <name type="scientific">Longimicrobium terrae</name>
    <dbReference type="NCBI Taxonomy" id="1639882"/>
    <lineage>
        <taxon>Bacteria</taxon>
        <taxon>Pseudomonadati</taxon>
        <taxon>Gemmatimonadota</taxon>
        <taxon>Longimicrobiia</taxon>
        <taxon>Longimicrobiales</taxon>
        <taxon>Longimicrobiaceae</taxon>
        <taxon>Longimicrobium</taxon>
    </lineage>
</organism>
<dbReference type="AlphaFoldDB" id="A0A841H1H9"/>
<dbReference type="PANTHER" id="PTHR30188:SF4">
    <property type="entry name" value="PROTEIN TRIGALACTOSYLDIACYLGLYCEROL 1, CHLOROPLASTIC"/>
    <property type="match status" value="1"/>
</dbReference>
<keyword evidence="1" id="KW-0472">Membrane</keyword>
<keyword evidence="1" id="KW-0812">Transmembrane</keyword>
<dbReference type="InterPro" id="IPR030802">
    <property type="entry name" value="Permease_MalE"/>
</dbReference>
<feature type="transmembrane region" description="Helical" evidence="1">
    <location>
        <begin position="231"/>
        <end position="255"/>
    </location>
</feature>
<dbReference type="GO" id="GO:0005548">
    <property type="term" value="F:phospholipid transporter activity"/>
    <property type="evidence" value="ECO:0007669"/>
    <property type="project" value="TreeGrafter"/>
</dbReference>
<evidence type="ECO:0000313" key="2">
    <source>
        <dbReference type="EMBL" id="MBB6071842.1"/>
    </source>
</evidence>
<name>A0A841H1H9_9BACT</name>
<keyword evidence="3" id="KW-1185">Reference proteome</keyword>
<feature type="transmembrane region" description="Helical" evidence="1">
    <location>
        <begin position="59"/>
        <end position="88"/>
    </location>
</feature>
<accession>A0A841H1H9</accession>
<evidence type="ECO:0000313" key="3">
    <source>
        <dbReference type="Proteomes" id="UP000582837"/>
    </source>
</evidence>
<dbReference type="Proteomes" id="UP000582837">
    <property type="component" value="Unassembled WGS sequence"/>
</dbReference>